<dbReference type="CDD" id="cd22966">
    <property type="entry name" value="DD_DYDC-like"/>
    <property type="match status" value="1"/>
</dbReference>
<dbReference type="InterPro" id="IPR007858">
    <property type="entry name" value="Dpy-30_motif"/>
</dbReference>
<feature type="region of interest" description="Disordered" evidence="1">
    <location>
        <begin position="107"/>
        <end position="130"/>
    </location>
</feature>
<keyword evidence="2" id="KW-1185">Reference proteome</keyword>
<reference evidence="3" key="1">
    <citation type="submission" date="2025-08" db="UniProtKB">
        <authorList>
            <consortium name="RefSeq"/>
        </authorList>
    </citation>
    <scope>IDENTIFICATION</scope>
</reference>
<dbReference type="OrthoDB" id="432281at2759"/>
<proteinExistence type="predicted"/>
<dbReference type="Gene3D" id="1.20.890.10">
    <property type="entry name" value="cAMP-dependent protein kinase regulatory subunit, dimerization-anchoring domain"/>
    <property type="match status" value="1"/>
</dbReference>
<gene>
    <name evidence="3" type="primary">LOC105681047</name>
</gene>
<name>A0A6P3UYF0_BOMIM</name>
<evidence type="ECO:0000313" key="3">
    <source>
        <dbReference type="RefSeq" id="XP_012243628.1"/>
    </source>
</evidence>
<evidence type="ECO:0000313" key="2">
    <source>
        <dbReference type="Proteomes" id="UP000515180"/>
    </source>
</evidence>
<dbReference type="Proteomes" id="UP000515180">
    <property type="component" value="Unplaced"/>
</dbReference>
<dbReference type="KEGG" id="bim:105681047"/>
<evidence type="ECO:0000256" key="1">
    <source>
        <dbReference type="SAM" id="MobiDB-lite"/>
    </source>
</evidence>
<dbReference type="AlphaFoldDB" id="A0A6P3UYF0"/>
<feature type="compositionally biased region" description="Acidic residues" evidence="1">
    <location>
        <begin position="110"/>
        <end position="130"/>
    </location>
</feature>
<dbReference type="GeneID" id="105681047"/>
<dbReference type="RefSeq" id="XP_012243628.1">
    <property type="nucleotide sequence ID" value="XM_012388205.1"/>
</dbReference>
<sequence length="145" mass="17249">MGFTLEETEELRKLWEWETECPHEIDSSASLPSSSNEYLSSDSVYLKHLLSKPLAHALRDIVTRKPFDPVEYLGHWLLNYKICEERETRKKEFELELMIERERTKLQKGEEEEVSVLSQGEEEEEEEEGFFDDWTFVNDEELEIS</sequence>
<accession>A0A6P3UYF0</accession>
<dbReference type="InterPro" id="IPR049630">
    <property type="entry name" value="DYDC-like_DD"/>
</dbReference>
<dbReference type="Pfam" id="PF05186">
    <property type="entry name" value="Dpy-30"/>
    <property type="match status" value="1"/>
</dbReference>
<protein>
    <submittedName>
        <fullName evidence="3">DPY30 domain-containing protein 2-like</fullName>
    </submittedName>
</protein>
<organism evidence="2 3">
    <name type="scientific">Bombus impatiens</name>
    <name type="common">Bumblebee</name>
    <dbReference type="NCBI Taxonomy" id="132113"/>
    <lineage>
        <taxon>Eukaryota</taxon>
        <taxon>Metazoa</taxon>
        <taxon>Ecdysozoa</taxon>
        <taxon>Arthropoda</taxon>
        <taxon>Hexapoda</taxon>
        <taxon>Insecta</taxon>
        <taxon>Pterygota</taxon>
        <taxon>Neoptera</taxon>
        <taxon>Endopterygota</taxon>
        <taxon>Hymenoptera</taxon>
        <taxon>Apocrita</taxon>
        <taxon>Aculeata</taxon>
        <taxon>Apoidea</taxon>
        <taxon>Anthophila</taxon>
        <taxon>Apidae</taxon>
        <taxon>Bombus</taxon>
        <taxon>Pyrobombus</taxon>
    </lineage>
</organism>